<dbReference type="InterPro" id="IPR011990">
    <property type="entry name" value="TPR-like_helical_dom_sf"/>
</dbReference>
<dbReference type="SMART" id="SM00421">
    <property type="entry name" value="HTH_LUXR"/>
    <property type="match status" value="1"/>
</dbReference>
<dbReference type="CDD" id="cd06170">
    <property type="entry name" value="LuxR_C_like"/>
    <property type="match status" value="1"/>
</dbReference>
<keyword evidence="6" id="KW-1185">Reference proteome</keyword>
<evidence type="ECO:0000256" key="2">
    <source>
        <dbReference type="ARBA" id="ARBA00022840"/>
    </source>
</evidence>
<dbReference type="Proteomes" id="UP001055940">
    <property type="component" value="Chromosome"/>
</dbReference>
<name>A0ABY5D214_9ACTN</name>
<dbReference type="SUPFAM" id="SSF46894">
    <property type="entry name" value="C-terminal effector domain of the bipartite response regulators"/>
    <property type="match status" value="1"/>
</dbReference>
<evidence type="ECO:0000256" key="3">
    <source>
        <dbReference type="SAM" id="MobiDB-lite"/>
    </source>
</evidence>
<dbReference type="EMBL" id="CP099837">
    <property type="protein sequence ID" value="USY18407.1"/>
    <property type="molecule type" value="Genomic_DNA"/>
</dbReference>
<dbReference type="Gene3D" id="1.10.10.10">
    <property type="entry name" value="Winged helix-like DNA-binding domain superfamily/Winged helix DNA-binding domain"/>
    <property type="match status" value="1"/>
</dbReference>
<dbReference type="PROSITE" id="PS00622">
    <property type="entry name" value="HTH_LUXR_1"/>
    <property type="match status" value="1"/>
</dbReference>
<keyword evidence="2" id="KW-0067">ATP-binding</keyword>
<accession>A0ABY5D214</accession>
<feature type="domain" description="HTH luxR-type" evidence="4">
    <location>
        <begin position="887"/>
        <end position="952"/>
    </location>
</feature>
<dbReference type="Gene3D" id="1.25.40.10">
    <property type="entry name" value="Tetratricopeptide repeat domain"/>
    <property type="match status" value="1"/>
</dbReference>
<dbReference type="PANTHER" id="PTHR16305:SF35">
    <property type="entry name" value="TRANSCRIPTIONAL ACTIVATOR DOMAIN"/>
    <property type="match status" value="1"/>
</dbReference>
<dbReference type="SUPFAM" id="SSF52540">
    <property type="entry name" value="P-loop containing nucleoside triphosphate hydrolases"/>
    <property type="match status" value="1"/>
</dbReference>
<dbReference type="Pfam" id="PF00196">
    <property type="entry name" value="GerE"/>
    <property type="match status" value="1"/>
</dbReference>
<organism evidence="5 6">
    <name type="scientific">Nocardiopsis exhalans</name>
    <dbReference type="NCBI Taxonomy" id="163604"/>
    <lineage>
        <taxon>Bacteria</taxon>
        <taxon>Bacillati</taxon>
        <taxon>Actinomycetota</taxon>
        <taxon>Actinomycetes</taxon>
        <taxon>Streptosporangiales</taxon>
        <taxon>Nocardiopsidaceae</taxon>
        <taxon>Nocardiopsis</taxon>
    </lineage>
</organism>
<proteinExistence type="predicted"/>
<evidence type="ECO:0000313" key="6">
    <source>
        <dbReference type="Proteomes" id="UP001055940"/>
    </source>
</evidence>
<dbReference type="InterPro" id="IPR041664">
    <property type="entry name" value="AAA_16"/>
</dbReference>
<keyword evidence="1" id="KW-0547">Nucleotide-binding</keyword>
<dbReference type="RefSeq" id="WP_254417802.1">
    <property type="nucleotide sequence ID" value="NZ_BAAAJB010000035.1"/>
</dbReference>
<dbReference type="InterPro" id="IPR036388">
    <property type="entry name" value="WH-like_DNA-bd_sf"/>
</dbReference>
<feature type="region of interest" description="Disordered" evidence="3">
    <location>
        <begin position="89"/>
        <end position="118"/>
    </location>
</feature>
<dbReference type="InterPro" id="IPR016032">
    <property type="entry name" value="Sig_transdc_resp-reg_C-effctor"/>
</dbReference>
<evidence type="ECO:0000259" key="4">
    <source>
        <dbReference type="PROSITE" id="PS50043"/>
    </source>
</evidence>
<evidence type="ECO:0000313" key="5">
    <source>
        <dbReference type="EMBL" id="USY18407.1"/>
    </source>
</evidence>
<reference evidence="5" key="1">
    <citation type="submission" date="2022-06" db="EMBL/GenBank/DDBJ databases">
        <authorList>
            <person name="Ping M."/>
        </authorList>
    </citation>
    <scope>NUCLEOTIDE SEQUENCE</scope>
    <source>
        <strain evidence="5">JCM11759T</strain>
    </source>
</reference>
<dbReference type="Pfam" id="PF13191">
    <property type="entry name" value="AAA_16"/>
    <property type="match status" value="1"/>
</dbReference>
<protein>
    <submittedName>
        <fullName evidence="5">LuxR C-terminal-related transcriptional regulator</fullName>
    </submittedName>
</protein>
<dbReference type="InterPro" id="IPR000792">
    <property type="entry name" value="Tscrpt_reg_LuxR_C"/>
</dbReference>
<dbReference type="PANTHER" id="PTHR16305">
    <property type="entry name" value="TESTICULAR SOLUBLE ADENYLYL CYCLASE"/>
    <property type="match status" value="1"/>
</dbReference>
<evidence type="ECO:0000256" key="1">
    <source>
        <dbReference type="ARBA" id="ARBA00022741"/>
    </source>
</evidence>
<gene>
    <name evidence="5" type="ORF">NE857_24300</name>
</gene>
<dbReference type="InterPro" id="IPR027417">
    <property type="entry name" value="P-loop_NTPase"/>
</dbReference>
<sequence>MAGARTRCFRVGALLRGDQFEHILSRIEGHHGGRLHVVDIEAGPGMGKSYLLDCVVEAVREMRYQVARSDLLERDSALAFQFLRGLSSSSAPLPRSDSGDEAWWSRDQGGSSEPLTPTGEAERLLRARAFLHSLLRGMARRDTVVVVDDAHWADPDSAALLEDLLRRPPEIPLALILARRPRQTQLGLKVELARAVRLGTATRVELRPLDTKETVSLIGEEHARQLGPNGIEELHRRGEGNPLYLRALRVAVRDGVRDYDLPEQEAPQLLGDIHLLPPDAALLLDAAAVMGTEVFDPGALSAAVGLSAERGDRALRHLCARDLLRPDETGTAYYFRHEVLRHVVRGAVSSVRKAALHRKLADSLAEQRVAATELARHIEGAQAVPSASDVSVLLKAAEEVIACSPEDAIRWLRHGLKSAPAGETRGNVILMLASALANSGRLTESCDLLHEALMTETSLPDFQRVQAASVCALSECFMGRYAEAQNLLRAGTTPASRKARMAQVELTISRALVALFDGHPPTDEEIVAAWQTATAEDDRLSVAGVLALRAFCGSLEGDVAMARESARESALTIDAEPDERMAHKGAYLAILGWSETFLGEFDAAERHFIRGRALTRRFGQRLVLVLQLLGLSTVYRRTGLIPKARSVIEDARENAHRIRAENVESIALALELQGMMWLEFENKEQDLVPLAERTVRNLHKGGSWLGLSAKLSLATAAWSSGDPRRCSMLILDAGGGPELPQFPPILRPACFEMLAAVNVEIGYTDVDEWARRATACAQSLGLPYLDAIAMVARGHAAVAREQGEQALALYREAADGFSRVGMIGFRSRALTLAADVAATLGEHALVESLLFLAMDLANQCGNEATVASIGERLERTRGRRTEEDRETREILAGLTNREREIAALARTGRRTRSIAQELSVSPRTVDVHLARIYRKLNISSRTQLAWLLNGRELGAPPR</sequence>
<dbReference type="PROSITE" id="PS50043">
    <property type="entry name" value="HTH_LUXR_2"/>
    <property type="match status" value="1"/>
</dbReference>
<dbReference type="PRINTS" id="PR00038">
    <property type="entry name" value="HTHLUXR"/>
</dbReference>